<organism evidence="1">
    <name type="scientific">marine metagenome</name>
    <dbReference type="NCBI Taxonomy" id="408172"/>
    <lineage>
        <taxon>unclassified sequences</taxon>
        <taxon>metagenomes</taxon>
        <taxon>ecological metagenomes</taxon>
    </lineage>
</organism>
<dbReference type="EMBL" id="UINC01058832">
    <property type="protein sequence ID" value="SVB81547.1"/>
    <property type="molecule type" value="Genomic_DNA"/>
</dbReference>
<feature type="non-terminal residue" evidence="1">
    <location>
        <position position="1"/>
    </location>
</feature>
<sequence>VSTPIPIWSAGNPREVVLRLALRLPEPCRDGQIRCCASGPYHIYLGGTRLGGGAGGVLLDTPMQETVPLEGSWNSGEIELIAVA</sequence>
<accession>A0A382H3Q6</accession>
<name>A0A382H3Q6_9ZZZZ</name>
<reference evidence="1" key="1">
    <citation type="submission" date="2018-05" db="EMBL/GenBank/DDBJ databases">
        <authorList>
            <person name="Lanie J.A."/>
            <person name="Ng W.-L."/>
            <person name="Kazmierczak K.M."/>
            <person name="Andrzejewski T.M."/>
            <person name="Davidsen T.M."/>
            <person name="Wayne K.J."/>
            <person name="Tettelin H."/>
            <person name="Glass J.I."/>
            <person name="Rusch D."/>
            <person name="Podicherti R."/>
            <person name="Tsui H.-C.T."/>
            <person name="Winkler M.E."/>
        </authorList>
    </citation>
    <scope>NUCLEOTIDE SEQUENCE</scope>
</reference>
<gene>
    <name evidence="1" type="ORF">METZ01_LOCUS234401</name>
</gene>
<feature type="non-terminal residue" evidence="1">
    <location>
        <position position="84"/>
    </location>
</feature>
<evidence type="ECO:0000313" key="1">
    <source>
        <dbReference type="EMBL" id="SVB81547.1"/>
    </source>
</evidence>
<proteinExistence type="predicted"/>
<protein>
    <submittedName>
        <fullName evidence="1">Uncharacterized protein</fullName>
    </submittedName>
</protein>
<dbReference type="AlphaFoldDB" id="A0A382H3Q6"/>